<evidence type="ECO:0008006" key="4">
    <source>
        <dbReference type="Google" id="ProtNLM"/>
    </source>
</evidence>
<dbReference type="AlphaFoldDB" id="A0A934W6Y8"/>
<accession>A0A934W6Y8</accession>
<keyword evidence="1" id="KW-0732">Signal</keyword>
<name>A0A934W6Y8_9BURK</name>
<comment type="caution">
    <text evidence="2">The sequence shown here is derived from an EMBL/GenBank/DDBJ whole genome shotgun (WGS) entry which is preliminary data.</text>
</comment>
<gene>
    <name evidence="2" type="ORF">JJB74_10000</name>
</gene>
<evidence type="ECO:0000313" key="3">
    <source>
        <dbReference type="Proteomes" id="UP000622890"/>
    </source>
</evidence>
<reference evidence="2" key="1">
    <citation type="submission" date="2021-01" db="EMBL/GenBank/DDBJ databases">
        <title>Genome sequence of strain Noviherbaspirillum sp. DKR-6.</title>
        <authorList>
            <person name="Chaudhary D.K."/>
        </authorList>
    </citation>
    <scope>NUCLEOTIDE SEQUENCE</scope>
    <source>
        <strain evidence="2">DKR-6</strain>
    </source>
</reference>
<keyword evidence="3" id="KW-1185">Reference proteome</keyword>
<dbReference type="EMBL" id="JAEPBG010000003">
    <property type="protein sequence ID" value="MBK4734938.1"/>
    <property type="molecule type" value="Genomic_DNA"/>
</dbReference>
<dbReference type="Proteomes" id="UP000622890">
    <property type="component" value="Unassembled WGS sequence"/>
</dbReference>
<proteinExistence type="predicted"/>
<protein>
    <recommendedName>
        <fullName evidence="4">Lipoprotein SmpA/OmlA domain-containing protein</fullName>
    </recommendedName>
</protein>
<evidence type="ECO:0000313" key="2">
    <source>
        <dbReference type="EMBL" id="MBK4734938.1"/>
    </source>
</evidence>
<dbReference type="RefSeq" id="WP_200591705.1">
    <property type="nucleotide sequence ID" value="NZ_JAEPBG010000003.1"/>
</dbReference>
<feature type="signal peptide" evidence="1">
    <location>
        <begin position="1"/>
        <end position="21"/>
    </location>
</feature>
<dbReference type="PROSITE" id="PS51257">
    <property type="entry name" value="PROKAR_LIPOPROTEIN"/>
    <property type="match status" value="1"/>
</dbReference>
<feature type="chain" id="PRO_5037573738" description="Lipoprotein SmpA/OmlA domain-containing protein" evidence="1">
    <location>
        <begin position="22"/>
        <end position="187"/>
    </location>
</feature>
<sequence>MFTRISLCLALATACSLPALAQESTDGYLCCNLRSDGSWISDINYAEDGKHIIPAGTPLKVLNQGRYRVYVQIEGKKQALGNDYSRELDLNAFTARYVAKTDPTAALAAAPEKIRTAVREARVVPGMTREQVFMSVGYPVTSENPRLDARVLRYWLSSFAEFQVVFDDSGLVKEIVADPATRNLIAQ</sequence>
<evidence type="ECO:0000256" key="1">
    <source>
        <dbReference type="SAM" id="SignalP"/>
    </source>
</evidence>
<organism evidence="2 3">
    <name type="scientific">Noviherbaspirillum pedocola</name>
    <dbReference type="NCBI Taxonomy" id="2801341"/>
    <lineage>
        <taxon>Bacteria</taxon>
        <taxon>Pseudomonadati</taxon>
        <taxon>Pseudomonadota</taxon>
        <taxon>Betaproteobacteria</taxon>
        <taxon>Burkholderiales</taxon>
        <taxon>Oxalobacteraceae</taxon>
        <taxon>Noviherbaspirillum</taxon>
    </lineage>
</organism>